<feature type="region of interest" description="Disordered" evidence="1">
    <location>
        <begin position="75"/>
        <end position="99"/>
    </location>
</feature>
<proteinExistence type="predicted"/>
<accession>A0ABY8AKG9</accession>
<keyword evidence="4" id="KW-1185">Reference proteome</keyword>
<name>A0ABY8AKG9_9ACTN</name>
<feature type="compositionally biased region" description="Low complexity" evidence="1">
    <location>
        <begin position="83"/>
        <end position="95"/>
    </location>
</feature>
<dbReference type="Pfam" id="PF13593">
    <property type="entry name" value="SBF_like"/>
    <property type="match status" value="1"/>
</dbReference>
<feature type="transmembrane region" description="Helical" evidence="2">
    <location>
        <begin position="43"/>
        <end position="62"/>
    </location>
</feature>
<evidence type="ECO:0000256" key="2">
    <source>
        <dbReference type="SAM" id="Phobius"/>
    </source>
</evidence>
<feature type="transmembrane region" description="Helical" evidence="2">
    <location>
        <begin position="20"/>
        <end position="37"/>
    </location>
</feature>
<protein>
    <submittedName>
        <fullName evidence="3">Uncharacterized protein</fullName>
    </submittedName>
</protein>
<reference evidence="3 4" key="1">
    <citation type="submission" date="2022-03" db="EMBL/GenBank/DDBJ databases">
        <title>Streptomyces yunnanensis P86,complete genome.</title>
        <authorList>
            <person name="Chen S."/>
            <person name="Zhang Q."/>
        </authorList>
    </citation>
    <scope>NUCLEOTIDE SEQUENCE [LARGE SCALE GENOMIC DNA]</scope>
    <source>
        <strain evidence="3 4">P86</strain>
    </source>
</reference>
<keyword evidence="2" id="KW-0812">Transmembrane</keyword>
<gene>
    <name evidence="3" type="ORF">MOV08_37375</name>
</gene>
<dbReference type="EMBL" id="CP095749">
    <property type="protein sequence ID" value="WEB44415.1"/>
    <property type="molecule type" value="Genomic_DNA"/>
</dbReference>
<dbReference type="Proteomes" id="UP001218629">
    <property type="component" value="Chromosome"/>
</dbReference>
<sequence length="118" mass="12554">MPHPSPGTTDPVPRGLLRRVDWYIVALFCVIGLAAVAPADGAAAEGVSLTARLAVGLLFFLYGARLSPPERPWTAYGTGDCTSPSSPSPSWSSPRPDWRSDCCRRPCSALNWPPVSSS</sequence>
<keyword evidence="2" id="KW-0472">Membrane</keyword>
<dbReference type="InterPro" id="IPR016833">
    <property type="entry name" value="Put_Na-Bile_cotransptr"/>
</dbReference>
<organism evidence="3 4">
    <name type="scientific">Streptomyces yunnanensis</name>
    <dbReference type="NCBI Taxonomy" id="156453"/>
    <lineage>
        <taxon>Bacteria</taxon>
        <taxon>Bacillati</taxon>
        <taxon>Actinomycetota</taxon>
        <taxon>Actinomycetes</taxon>
        <taxon>Kitasatosporales</taxon>
        <taxon>Streptomycetaceae</taxon>
        <taxon>Streptomyces</taxon>
    </lineage>
</organism>
<evidence type="ECO:0000313" key="3">
    <source>
        <dbReference type="EMBL" id="WEB44415.1"/>
    </source>
</evidence>
<evidence type="ECO:0000313" key="4">
    <source>
        <dbReference type="Proteomes" id="UP001218629"/>
    </source>
</evidence>
<evidence type="ECO:0000256" key="1">
    <source>
        <dbReference type="SAM" id="MobiDB-lite"/>
    </source>
</evidence>
<keyword evidence="2" id="KW-1133">Transmembrane helix</keyword>